<dbReference type="RefSeq" id="XP_007720755.1">
    <property type="nucleotide sequence ID" value="XM_007722565.1"/>
</dbReference>
<evidence type="ECO:0000313" key="9">
    <source>
        <dbReference type="Proteomes" id="UP000019484"/>
    </source>
</evidence>
<keyword evidence="5" id="KW-0963">Cytoplasm</keyword>
<evidence type="ECO:0000256" key="7">
    <source>
        <dbReference type="SAM" id="MobiDB-lite"/>
    </source>
</evidence>
<protein>
    <recommendedName>
        <fullName evidence="4">Protein HRI1</fullName>
    </recommendedName>
</protein>
<dbReference type="HOGENOM" id="CLU_060351_0_0_1"/>
<dbReference type="OrthoDB" id="4045395at2759"/>
<dbReference type="GO" id="GO:0005634">
    <property type="term" value="C:nucleus"/>
    <property type="evidence" value="ECO:0007669"/>
    <property type="project" value="UniProtKB-SubCell"/>
</dbReference>
<name>W9YVG2_9EURO</name>
<reference evidence="8 9" key="1">
    <citation type="submission" date="2013-03" db="EMBL/GenBank/DDBJ databases">
        <title>The Genome Sequence of Capronia coronata CBS 617.96.</title>
        <authorList>
            <consortium name="The Broad Institute Genomics Platform"/>
            <person name="Cuomo C."/>
            <person name="de Hoog S."/>
            <person name="Gorbushina A."/>
            <person name="Walker B."/>
            <person name="Young S.K."/>
            <person name="Zeng Q."/>
            <person name="Gargeya S."/>
            <person name="Fitzgerald M."/>
            <person name="Haas B."/>
            <person name="Abouelleil A."/>
            <person name="Allen A.W."/>
            <person name="Alvarado L."/>
            <person name="Arachchi H.M."/>
            <person name="Berlin A.M."/>
            <person name="Chapman S.B."/>
            <person name="Gainer-Dewar J."/>
            <person name="Goldberg J."/>
            <person name="Griggs A."/>
            <person name="Gujja S."/>
            <person name="Hansen M."/>
            <person name="Howarth C."/>
            <person name="Imamovic A."/>
            <person name="Ireland A."/>
            <person name="Larimer J."/>
            <person name="McCowan C."/>
            <person name="Murphy C."/>
            <person name="Pearson M."/>
            <person name="Poon T.W."/>
            <person name="Priest M."/>
            <person name="Roberts A."/>
            <person name="Saif S."/>
            <person name="Shea T."/>
            <person name="Sisk P."/>
            <person name="Sykes S."/>
            <person name="Wortman J."/>
            <person name="Nusbaum C."/>
            <person name="Birren B."/>
        </authorList>
    </citation>
    <scope>NUCLEOTIDE SEQUENCE [LARGE SCALE GENOMIC DNA]</scope>
    <source>
        <strain evidence="8 9">CBS 617.96</strain>
    </source>
</reference>
<evidence type="ECO:0000256" key="6">
    <source>
        <dbReference type="ARBA" id="ARBA00023242"/>
    </source>
</evidence>
<evidence type="ECO:0000256" key="2">
    <source>
        <dbReference type="ARBA" id="ARBA00004496"/>
    </source>
</evidence>
<dbReference type="STRING" id="1182541.W9YVG2"/>
<dbReference type="GO" id="GO:0005737">
    <property type="term" value="C:cytoplasm"/>
    <property type="evidence" value="ECO:0007669"/>
    <property type="project" value="UniProtKB-SubCell"/>
</dbReference>
<sequence>MAPRASTRVSIRWPPAPASEPTDTLVLSVGGYYVDLRVRKSDGEIDWALAGERIVDPQHSAKVKFTHIIDSHHNPSSSEPEPAPDVGDFIKLPNGDDLETGEMPNPDAGGQVMPYEEIWRELKWPTGNSCWFLESVDSHDAEKGTATTTRRTKTFHAKVGNYYLALRQVINGEDVTFVALRQDYHIDDEEGKGWKTIYEIGKQQQQLQLDRLTGIDERLGTEATGWRVGEKVVVGNESYIVRASE</sequence>
<dbReference type="eggNOG" id="ENOG502S8D9">
    <property type="taxonomic scope" value="Eukaryota"/>
</dbReference>
<dbReference type="Proteomes" id="UP000019484">
    <property type="component" value="Unassembled WGS sequence"/>
</dbReference>
<keyword evidence="9" id="KW-1185">Reference proteome</keyword>
<dbReference type="InterPro" id="IPR038744">
    <property type="entry name" value="Hri1_N"/>
</dbReference>
<organism evidence="8 9">
    <name type="scientific">Capronia coronata CBS 617.96</name>
    <dbReference type="NCBI Taxonomy" id="1182541"/>
    <lineage>
        <taxon>Eukaryota</taxon>
        <taxon>Fungi</taxon>
        <taxon>Dikarya</taxon>
        <taxon>Ascomycota</taxon>
        <taxon>Pezizomycotina</taxon>
        <taxon>Eurotiomycetes</taxon>
        <taxon>Chaetothyriomycetidae</taxon>
        <taxon>Chaetothyriales</taxon>
        <taxon>Herpotrichiellaceae</taxon>
        <taxon>Capronia</taxon>
    </lineage>
</organism>
<proteinExistence type="inferred from homology"/>
<evidence type="ECO:0000256" key="4">
    <source>
        <dbReference type="ARBA" id="ARBA00017063"/>
    </source>
</evidence>
<dbReference type="AlphaFoldDB" id="W9YVG2"/>
<comment type="subcellular location">
    <subcellularLocation>
        <location evidence="2">Cytoplasm</location>
    </subcellularLocation>
    <subcellularLocation>
        <location evidence="1">Nucleus</location>
    </subcellularLocation>
</comment>
<dbReference type="Pfam" id="PF16815">
    <property type="entry name" value="HRI1"/>
    <property type="match status" value="1"/>
</dbReference>
<evidence type="ECO:0000256" key="3">
    <source>
        <dbReference type="ARBA" id="ARBA00005229"/>
    </source>
</evidence>
<evidence type="ECO:0000256" key="5">
    <source>
        <dbReference type="ARBA" id="ARBA00022490"/>
    </source>
</evidence>
<dbReference type="EMBL" id="AMWN01000002">
    <property type="protein sequence ID" value="EXJ93261.1"/>
    <property type="molecule type" value="Genomic_DNA"/>
</dbReference>
<dbReference type="Gene3D" id="2.40.128.320">
    <property type="entry name" value="Protein HRI1, N-terminal domain"/>
    <property type="match status" value="1"/>
</dbReference>
<feature type="region of interest" description="Disordered" evidence="7">
    <location>
        <begin position="1"/>
        <end position="20"/>
    </location>
</feature>
<comment type="similarity">
    <text evidence="3">Belongs to the HRI1 family.</text>
</comment>
<evidence type="ECO:0000313" key="8">
    <source>
        <dbReference type="EMBL" id="EXJ93261.1"/>
    </source>
</evidence>
<comment type="caution">
    <text evidence="8">The sequence shown here is derived from an EMBL/GenBank/DDBJ whole genome shotgun (WGS) entry which is preliminary data.</text>
</comment>
<feature type="region of interest" description="Disordered" evidence="7">
    <location>
        <begin position="70"/>
        <end position="89"/>
    </location>
</feature>
<dbReference type="InterPro" id="IPR031818">
    <property type="entry name" value="Hri1"/>
</dbReference>
<dbReference type="GeneID" id="19156554"/>
<accession>W9YVG2</accession>
<gene>
    <name evidence="8" type="ORF">A1O1_01652</name>
</gene>
<keyword evidence="6" id="KW-0539">Nucleus</keyword>
<dbReference type="CDD" id="cd11692">
    <property type="entry name" value="HRI1_N_like"/>
    <property type="match status" value="1"/>
</dbReference>
<evidence type="ECO:0000256" key="1">
    <source>
        <dbReference type="ARBA" id="ARBA00004123"/>
    </source>
</evidence>
<dbReference type="InterPro" id="IPR043047">
    <property type="entry name" value="Hri1_N_sf"/>
</dbReference>